<evidence type="ECO:0000313" key="2">
    <source>
        <dbReference type="EMBL" id="MCQ8897653.1"/>
    </source>
</evidence>
<dbReference type="SUPFAM" id="SSF53271">
    <property type="entry name" value="PRTase-like"/>
    <property type="match status" value="1"/>
</dbReference>
<proteinExistence type="inferred from homology"/>
<comment type="similarity">
    <text evidence="1">Belongs to the ComF/GntX family.</text>
</comment>
<dbReference type="Gene3D" id="3.40.50.2020">
    <property type="match status" value="1"/>
</dbReference>
<dbReference type="Proteomes" id="UP001204142">
    <property type="component" value="Unassembled WGS sequence"/>
</dbReference>
<evidence type="ECO:0000256" key="1">
    <source>
        <dbReference type="ARBA" id="ARBA00008007"/>
    </source>
</evidence>
<name>A0ABT1WKN6_9BURK</name>
<dbReference type="EMBL" id="JANIGO010000006">
    <property type="protein sequence ID" value="MCQ8897653.1"/>
    <property type="molecule type" value="Genomic_DNA"/>
</dbReference>
<dbReference type="PANTHER" id="PTHR47505">
    <property type="entry name" value="DNA UTILIZATION PROTEIN YHGH"/>
    <property type="match status" value="1"/>
</dbReference>
<accession>A0ABT1WKN6</accession>
<gene>
    <name evidence="2" type="ORF">NQT62_14525</name>
</gene>
<reference evidence="2 3" key="1">
    <citation type="submission" date="2022-07" db="EMBL/GenBank/DDBJ databases">
        <authorList>
            <person name="Xamxidin M."/>
            <person name="Wu M."/>
        </authorList>
    </citation>
    <scope>NUCLEOTIDE SEQUENCE [LARGE SCALE GENOMIC DNA]</scope>
    <source>
        <strain evidence="2 3">NBRC 111650</strain>
    </source>
</reference>
<dbReference type="PANTHER" id="PTHR47505:SF1">
    <property type="entry name" value="DNA UTILIZATION PROTEIN YHGH"/>
    <property type="match status" value="1"/>
</dbReference>
<protein>
    <submittedName>
        <fullName evidence="2">ComF family protein</fullName>
    </submittedName>
</protein>
<organism evidence="2 3">
    <name type="scientific">Limnobacter humi</name>
    <dbReference type="NCBI Taxonomy" id="1778671"/>
    <lineage>
        <taxon>Bacteria</taxon>
        <taxon>Pseudomonadati</taxon>
        <taxon>Pseudomonadota</taxon>
        <taxon>Betaproteobacteria</taxon>
        <taxon>Burkholderiales</taxon>
        <taxon>Burkholderiaceae</taxon>
        <taxon>Limnobacter</taxon>
    </lineage>
</organism>
<dbReference type="InterPro" id="IPR000836">
    <property type="entry name" value="PRTase_dom"/>
</dbReference>
<comment type="caution">
    <text evidence="2">The sequence shown here is derived from an EMBL/GenBank/DDBJ whole genome shotgun (WGS) entry which is preliminary data.</text>
</comment>
<dbReference type="InterPro" id="IPR051910">
    <property type="entry name" value="ComF/GntX_DNA_util-trans"/>
</dbReference>
<sequence length="274" mass="31105">MKPPNRMPATKHRLYRFWLSARHAFEQADPWLPWRVCTACEQPFRRHATAGHALCAWLCTSCTKHVAIAQRTVRCVQCALPLGPRPQAFGWTRCRHCKANPDPDLQALVCSDYSPPADDWIQTMKYRKGWGMVPMLADWLADQWRQDHRFAQNRDWTSCTLLPVPSSPGRLRQRGYNQAALLAKALGQRLNWRLNTDTLHKTEDTQSQAGLDKAGRLQNLQHVFRVVKPVQRLGTIALVDDVITTGATTAACVHALRRAGAQRILVMAICRTPE</sequence>
<keyword evidence="3" id="KW-1185">Reference proteome</keyword>
<dbReference type="CDD" id="cd06223">
    <property type="entry name" value="PRTases_typeI"/>
    <property type="match status" value="1"/>
</dbReference>
<evidence type="ECO:0000313" key="3">
    <source>
        <dbReference type="Proteomes" id="UP001204142"/>
    </source>
</evidence>
<dbReference type="InterPro" id="IPR029057">
    <property type="entry name" value="PRTase-like"/>
</dbReference>